<keyword evidence="2" id="KW-1133">Transmembrane helix</keyword>
<dbReference type="SUPFAM" id="SSF48726">
    <property type="entry name" value="Immunoglobulin"/>
    <property type="match status" value="2"/>
</dbReference>
<evidence type="ECO:0000256" key="1">
    <source>
        <dbReference type="ARBA" id="ARBA00023319"/>
    </source>
</evidence>
<organism evidence="4 5">
    <name type="scientific">Limulus polyphemus</name>
    <name type="common">Atlantic horseshoe crab</name>
    <dbReference type="NCBI Taxonomy" id="6850"/>
    <lineage>
        <taxon>Eukaryota</taxon>
        <taxon>Metazoa</taxon>
        <taxon>Ecdysozoa</taxon>
        <taxon>Arthropoda</taxon>
        <taxon>Chelicerata</taxon>
        <taxon>Merostomata</taxon>
        <taxon>Xiphosura</taxon>
        <taxon>Limulidae</taxon>
        <taxon>Limulus</taxon>
    </lineage>
</organism>
<keyword evidence="2" id="KW-0472">Membrane</keyword>
<dbReference type="SMART" id="SM00409">
    <property type="entry name" value="IG"/>
    <property type="match status" value="2"/>
</dbReference>
<evidence type="ECO:0000259" key="3">
    <source>
        <dbReference type="PROSITE" id="PS50835"/>
    </source>
</evidence>
<accession>A0ABM1TMJ8</accession>
<gene>
    <name evidence="5" type="primary">LOC111089248</name>
</gene>
<dbReference type="InterPro" id="IPR013783">
    <property type="entry name" value="Ig-like_fold"/>
</dbReference>
<evidence type="ECO:0000256" key="2">
    <source>
        <dbReference type="SAM" id="Phobius"/>
    </source>
</evidence>
<dbReference type="Pfam" id="PF07679">
    <property type="entry name" value="I-set"/>
    <property type="match status" value="1"/>
</dbReference>
<keyword evidence="4" id="KW-1185">Reference proteome</keyword>
<proteinExistence type="predicted"/>
<dbReference type="SMART" id="SM00408">
    <property type="entry name" value="IGc2"/>
    <property type="match status" value="2"/>
</dbReference>
<evidence type="ECO:0000313" key="4">
    <source>
        <dbReference type="Proteomes" id="UP000694941"/>
    </source>
</evidence>
<dbReference type="PANTHER" id="PTHR10075:SF101">
    <property type="entry name" value="ZWEI IG DOMAIN PROTEIN ZIG-3"/>
    <property type="match status" value="1"/>
</dbReference>
<sequence>MWRLFTATHPPHFEFNFRQFHLLLMAIVVLSSSIITYAKENIHIRDFLFPNITNEGEQIQVTCGLTRNVEEVEFSWVKDGMPLLPDSHRDIINLKTFTVLVIKAAIPEDSGNYTCMATTSTSKQQFTAMLLVQGPPKWQQRPLDKVVSAKNSVTFFCSAYGYPQPKVLWRKADEKSNNKRWTVSVDGSLTIEETTKDDGGRYACNASNGIDPDLIQTVLLTVLGMD</sequence>
<dbReference type="InterPro" id="IPR003598">
    <property type="entry name" value="Ig_sub2"/>
</dbReference>
<dbReference type="InterPro" id="IPR036179">
    <property type="entry name" value="Ig-like_dom_sf"/>
</dbReference>
<dbReference type="Proteomes" id="UP000694941">
    <property type="component" value="Unplaced"/>
</dbReference>
<dbReference type="GeneID" id="111089248"/>
<dbReference type="PANTHER" id="PTHR10075">
    <property type="entry name" value="BASIGIN RELATED"/>
    <property type="match status" value="1"/>
</dbReference>
<feature type="transmembrane region" description="Helical" evidence="2">
    <location>
        <begin position="20"/>
        <end position="38"/>
    </location>
</feature>
<evidence type="ECO:0000313" key="5">
    <source>
        <dbReference type="RefSeq" id="XP_022257104.1"/>
    </source>
</evidence>
<keyword evidence="1" id="KW-0393">Immunoglobulin domain</keyword>
<feature type="domain" description="Ig-like" evidence="3">
    <location>
        <begin position="136"/>
        <end position="221"/>
    </location>
</feature>
<dbReference type="InterPro" id="IPR007110">
    <property type="entry name" value="Ig-like_dom"/>
</dbReference>
<dbReference type="Gene3D" id="2.60.40.10">
    <property type="entry name" value="Immunoglobulins"/>
    <property type="match status" value="2"/>
</dbReference>
<dbReference type="RefSeq" id="XP_022257104.1">
    <property type="nucleotide sequence ID" value="XM_022401396.1"/>
</dbReference>
<reference evidence="5" key="1">
    <citation type="submission" date="2025-08" db="UniProtKB">
        <authorList>
            <consortium name="RefSeq"/>
        </authorList>
    </citation>
    <scope>IDENTIFICATION</scope>
    <source>
        <tissue evidence="5">Muscle</tissue>
    </source>
</reference>
<protein>
    <submittedName>
        <fullName evidence="5">Down syndrome cell adhesion molecule-like protein Dscam2</fullName>
    </submittedName>
</protein>
<dbReference type="InterPro" id="IPR013098">
    <property type="entry name" value="Ig_I-set"/>
</dbReference>
<dbReference type="InterPro" id="IPR003599">
    <property type="entry name" value="Ig_sub"/>
</dbReference>
<feature type="domain" description="Ig-like" evidence="3">
    <location>
        <begin position="55"/>
        <end position="127"/>
    </location>
</feature>
<dbReference type="PROSITE" id="PS50835">
    <property type="entry name" value="IG_LIKE"/>
    <property type="match status" value="2"/>
</dbReference>
<dbReference type="Pfam" id="PF13927">
    <property type="entry name" value="Ig_3"/>
    <property type="match status" value="1"/>
</dbReference>
<name>A0ABM1TMJ8_LIMPO</name>
<keyword evidence="2" id="KW-0812">Transmembrane</keyword>